<organism evidence="3 4">
    <name type="scientific">Candidozyma haemuli</name>
    <dbReference type="NCBI Taxonomy" id="45357"/>
    <lineage>
        <taxon>Eukaryota</taxon>
        <taxon>Fungi</taxon>
        <taxon>Dikarya</taxon>
        <taxon>Ascomycota</taxon>
        <taxon>Saccharomycotina</taxon>
        <taxon>Pichiomycetes</taxon>
        <taxon>Metschnikowiaceae</taxon>
        <taxon>Candidozyma</taxon>
    </lineage>
</organism>
<dbReference type="GeneID" id="37010411"/>
<evidence type="ECO:0000313" key="3">
    <source>
        <dbReference type="EMBL" id="PVH22512.1"/>
    </source>
</evidence>
<evidence type="ECO:0000256" key="1">
    <source>
        <dbReference type="PROSITE-ProRule" id="PRU00176"/>
    </source>
</evidence>
<dbReference type="RefSeq" id="XP_025343452.1">
    <property type="nucleotide sequence ID" value="XM_025488685.1"/>
</dbReference>
<reference evidence="3 4" key="1">
    <citation type="submission" date="2017-12" db="EMBL/GenBank/DDBJ databases">
        <title>Genome Sequence of a Multidrug-Resistant Candida haemulonii Isolate from a Patient with Chronic Leg Ulcers in Israel.</title>
        <authorList>
            <person name="Chow N.A."/>
            <person name="Gade L."/>
            <person name="Batra D."/>
            <person name="Rowe L.A."/>
            <person name="Ben-Ami R."/>
            <person name="Loparev V.N."/>
            <person name="Litvintseva A.P."/>
        </authorList>
    </citation>
    <scope>NUCLEOTIDE SEQUENCE [LARGE SCALE GENOMIC DNA]</scope>
    <source>
        <strain evidence="3 4">B11899</strain>
    </source>
</reference>
<dbReference type="SMART" id="SM00360">
    <property type="entry name" value="RRM"/>
    <property type="match status" value="1"/>
</dbReference>
<dbReference type="GO" id="GO:0003723">
    <property type="term" value="F:RNA binding"/>
    <property type="evidence" value="ECO:0007669"/>
    <property type="project" value="UniProtKB-UniRule"/>
</dbReference>
<accession>A0A2V1AXG6</accession>
<dbReference type="STRING" id="45357.A0A2V1AXG6"/>
<dbReference type="SUPFAM" id="SSF54928">
    <property type="entry name" value="RNA-binding domain, RBD"/>
    <property type="match status" value="1"/>
</dbReference>
<dbReference type="AlphaFoldDB" id="A0A2V1AXG6"/>
<dbReference type="PROSITE" id="PS50102">
    <property type="entry name" value="RRM"/>
    <property type="match status" value="1"/>
</dbReference>
<dbReference type="Pfam" id="PF00076">
    <property type="entry name" value="RRM_1"/>
    <property type="match status" value="1"/>
</dbReference>
<feature type="domain" description="RRM" evidence="2">
    <location>
        <begin position="4"/>
        <end position="72"/>
    </location>
</feature>
<dbReference type="InterPro" id="IPR000504">
    <property type="entry name" value="RRM_dom"/>
</dbReference>
<comment type="caution">
    <text evidence="3">The sequence shown here is derived from an EMBL/GenBank/DDBJ whole genome shotgun (WGS) entry which is preliminary data.</text>
</comment>
<dbReference type="EMBL" id="PKFO01000008">
    <property type="protein sequence ID" value="PVH22512.1"/>
    <property type="molecule type" value="Genomic_DNA"/>
</dbReference>
<keyword evidence="4" id="KW-1185">Reference proteome</keyword>
<name>A0A2V1AXG6_9ASCO</name>
<dbReference type="InterPro" id="IPR035979">
    <property type="entry name" value="RBD_domain_sf"/>
</dbReference>
<dbReference type="VEuPathDB" id="FungiDB:CXQ85_005081"/>
<proteinExistence type="predicted"/>
<keyword evidence="1" id="KW-0694">RNA-binding</keyword>
<dbReference type="OrthoDB" id="275748at2759"/>
<dbReference type="InterPro" id="IPR012677">
    <property type="entry name" value="Nucleotide-bd_a/b_plait_sf"/>
</dbReference>
<gene>
    <name evidence="3" type="ORF">CXQ85_005081</name>
</gene>
<evidence type="ECO:0000259" key="2">
    <source>
        <dbReference type="PROSITE" id="PS50102"/>
    </source>
</evidence>
<protein>
    <recommendedName>
        <fullName evidence="2">RRM domain-containing protein</fullName>
    </recommendedName>
</protein>
<evidence type="ECO:0000313" key="4">
    <source>
        <dbReference type="Proteomes" id="UP000244309"/>
    </source>
</evidence>
<dbReference type="Proteomes" id="UP000244309">
    <property type="component" value="Unassembled WGS sequence"/>
</dbReference>
<sequence>MELPIVQVKNLPYDASTASFFELFGKYGTVNQLRISDGSAPAGTCFIVYTNMDDASKAAKELSGINFQNRYLVSGLYHVDKNVGEAVSLEQRKQALEELKKQHNIE</sequence>
<dbReference type="Gene3D" id="3.30.70.330">
    <property type="match status" value="1"/>
</dbReference>